<feature type="transmembrane region" description="Helical" evidence="1">
    <location>
        <begin position="96"/>
        <end position="116"/>
    </location>
</feature>
<dbReference type="EMBL" id="AJLS01000136">
    <property type="protein sequence ID" value="EKN65318.1"/>
    <property type="molecule type" value="Genomic_DNA"/>
</dbReference>
<protein>
    <submittedName>
        <fullName evidence="2">YjlA protein</fullName>
    </submittedName>
</protein>
<sequence>MRPIIIGIFAAFFFAFTFILNRSMELAGGSWIWSASLRYFFMIPFLFIIVIARKNLKPLLLEMKQKPGAWVLWSSIGFGLFYAPICFSAAYAPGWLIAATWQITIISGSLLAPLFYETVMTDNGPSQKKGKIPFKGLGMSLIILLGIILMQVEQANHLSIIALSLGVLPVVVASFAYPLGNRKMMEVCGGRLDVFQRVLGMTLASMPFWIILSIFGLINEGMPSLGQTGQSALVAISSGVIATILFFHATDLVRGDMQKLAAVEATQSMEVLFAVIGELLLLTSLMPSALSWVGMALVMIGMVLHSYVSNKVARPKMKKVSA</sequence>
<dbReference type="OrthoDB" id="3457556at2"/>
<proteinExistence type="predicted"/>
<feature type="transmembrane region" description="Helical" evidence="1">
    <location>
        <begin position="31"/>
        <end position="50"/>
    </location>
</feature>
<accession>K6DB65</accession>
<feature type="transmembrane region" description="Helical" evidence="1">
    <location>
        <begin position="136"/>
        <end position="152"/>
    </location>
</feature>
<feature type="transmembrane region" description="Helical" evidence="1">
    <location>
        <begin position="261"/>
        <end position="283"/>
    </location>
</feature>
<dbReference type="PATRIC" id="fig|1117379.3.peg.4357"/>
<dbReference type="Pfam" id="PF13536">
    <property type="entry name" value="EmrE"/>
    <property type="match status" value="1"/>
</dbReference>
<keyword evidence="1" id="KW-0472">Membrane</keyword>
<evidence type="ECO:0000256" key="1">
    <source>
        <dbReference type="SAM" id="Phobius"/>
    </source>
</evidence>
<feature type="transmembrane region" description="Helical" evidence="1">
    <location>
        <begin position="198"/>
        <end position="218"/>
    </location>
</feature>
<comment type="caution">
    <text evidence="2">The sequence shown here is derived from an EMBL/GenBank/DDBJ whole genome shotgun (WGS) entry which is preliminary data.</text>
</comment>
<dbReference type="eggNOG" id="COG0697">
    <property type="taxonomic scope" value="Bacteria"/>
</dbReference>
<dbReference type="STRING" id="1117379.BABA_21021"/>
<dbReference type="InterPro" id="IPR032713">
    <property type="entry name" value="EmrE"/>
</dbReference>
<feature type="transmembrane region" description="Helical" evidence="1">
    <location>
        <begin position="158"/>
        <end position="177"/>
    </location>
</feature>
<gene>
    <name evidence="2" type="ORF">BABA_21021</name>
</gene>
<dbReference type="AlphaFoldDB" id="K6DB65"/>
<name>K6DB65_9BACI</name>
<feature type="transmembrane region" description="Helical" evidence="1">
    <location>
        <begin position="230"/>
        <end position="249"/>
    </location>
</feature>
<dbReference type="Proteomes" id="UP000006316">
    <property type="component" value="Unassembled WGS sequence"/>
</dbReference>
<feature type="transmembrane region" description="Helical" evidence="1">
    <location>
        <begin position="289"/>
        <end position="308"/>
    </location>
</feature>
<evidence type="ECO:0000313" key="2">
    <source>
        <dbReference type="EMBL" id="EKN65318.1"/>
    </source>
</evidence>
<keyword evidence="1" id="KW-0812">Transmembrane</keyword>
<reference evidence="2 3" key="1">
    <citation type="journal article" date="2012" name="Front. Microbiol.">
        <title>Redundancy and modularity in membrane-associated dissimilatory nitrate reduction in Bacillus.</title>
        <authorList>
            <person name="Heylen K."/>
            <person name="Keltjens J."/>
        </authorList>
    </citation>
    <scope>NUCLEOTIDE SEQUENCE [LARGE SCALE GENOMIC DNA]</scope>
    <source>
        <strain evidence="3">LMG 21833T</strain>
    </source>
</reference>
<feature type="transmembrane region" description="Helical" evidence="1">
    <location>
        <begin position="70"/>
        <end position="90"/>
    </location>
</feature>
<organism evidence="2 3">
    <name type="scientific">Neobacillus bataviensis LMG 21833</name>
    <dbReference type="NCBI Taxonomy" id="1117379"/>
    <lineage>
        <taxon>Bacteria</taxon>
        <taxon>Bacillati</taxon>
        <taxon>Bacillota</taxon>
        <taxon>Bacilli</taxon>
        <taxon>Bacillales</taxon>
        <taxon>Bacillaceae</taxon>
        <taxon>Neobacillus</taxon>
    </lineage>
</organism>
<evidence type="ECO:0000313" key="3">
    <source>
        <dbReference type="Proteomes" id="UP000006316"/>
    </source>
</evidence>
<keyword evidence="1" id="KW-1133">Transmembrane helix</keyword>
<keyword evidence="3" id="KW-1185">Reference proteome</keyword>
<dbReference type="RefSeq" id="WP_007087196.1">
    <property type="nucleotide sequence ID" value="NZ_AJLS01000136.1"/>
</dbReference>